<evidence type="ECO:0000256" key="1">
    <source>
        <dbReference type="SAM" id="MobiDB-lite"/>
    </source>
</evidence>
<comment type="caution">
    <text evidence="3">The sequence shown here is derived from an EMBL/GenBank/DDBJ whole genome shotgun (WGS) entry which is preliminary data.</text>
</comment>
<feature type="compositionally biased region" description="Polar residues" evidence="1">
    <location>
        <begin position="55"/>
        <end position="65"/>
    </location>
</feature>
<feature type="region of interest" description="Disordered" evidence="1">
    <location>
        <begin position="401"/>
        <end position="471"/>
    </location>
</feature>
<dbReference type="AlphaFoldDB" id="A0A9R1UGV0"/>
<dbReference type="Pfam" id="PF03732">
    <property type="entry name" value="Retrotrans_gag"/>
    <property type="match status" value="1"/>
</dbReference>
<protein>
    <recommendedName>
        <fullName evidence="2">Retrotransposon gag domain-containing protein</fullName>
    </recommendedName>
</protein>
<sequence length="716" mass="80337">MPRSFRTGTPLPIDSEIEKTTKKLRKQAKLRKRQPVSGTSSSSNSPVINIWEDITLSSVSASETESPLPSPQPSSSRNTTPPSSPTHHNPNTTPTETSTTIHTMGDNHGGNPPPNPPPEQTLRQWARQEVTQQPLCITYPAATNLELKSGLIHLLPTFIGLENEDPHKFLTEFHVVCVGMKPHNVTEDQIKLRAFPFAVQDSAKDWLYDLPPGTVDTWVDLARLFLDKYFPEMKASALKREIIGIKQHKKEAFHTYWERFKKLCARCPKHGISEYQILQYFIEGMTPWEIRLLNASSGGSLTDKTPTEIRDLIKNMAEDSKHTSQDEDWYTDAPRGVKELHTPQIEAQLSELTNVVMMLAKDKGVQSTPRPCGICTQVGHPTDMCPQLQEEEYEEANVIGGYSGHNQRTYDQPRGNQGWNNNQGWGGNQHGGYQQRPSFPQHQQRPPFAQQNYQPRQSQPPPQQVGSSSMSLEDIVKSLATSTQSFQQETKACIKNLEHQMAQLATSVSRLESQGKLAAQTEKNQRHNVCAITLRGGKSYDDPPILVDQEKAEEIMVNKSINEEENKEKSNKKKPATTEVKYTPVAPFPERLVSTKKEREESEIMQMIRKVHVNIPLLDAIKRVPRYAKFLKELCISKKKLKGNETVKVGENISAVLQKRMPSKCKDPGVFTVPCKLGNLHVPRAMLDLGASINVLPYSVYKSIGVGTLSKTGVII</sequence>
<feature type="compositionally biased region" description="Low complexity" evidence="1">
    <location>
        <begin position="73"/>
        <end position="103"/>
    </location>
</feature>
<dbReference type="OrthoDB" id="1305902at2759"/>
<dbReference type="PANTHER" id="PTHR33223:SF11">
    <property type="entry name" value="ELEMENT PROTEIN, PUTATIVE-RELATED"/>
    <property type="match status" value="1"/>
</dbReference>
<dbReference type="Gene3D" id="2.40.70.10">
    <property type="entry name" value="Acid Proteases"/>
    <property type="match status" value="1"/>
</dbReference>
<gene>
    <name evidence="3" type="ORF">LSAT_V11C900456160</name>
</gene>
<reference evidence="3 4" key="1">
    <citation type="journal article" date="2017" name="Nat. Commun.">
        <title>Genome assembly with in vitro proximity ligation data and whole-genome triplication in lettuce.</title>
        <authorList>
            <person name="Reyes-Chin-Wo S."/>
            <person name="Wang Z."/>
            <person name="Yang X."/>
            <person name="Kozik A."/>
            <person name="Arikit S."/>
            <person name="Song C."/>
            <person name="Xia L."/>
            <person name="Froenicke L."/>
            <person name="Lavelle D.O."/>
            <person name="Truco M.J."/>
            <person name="Xia R."/>
            <person name="Zhu S."/>
            <person name="Xu C."/>
            <person name="Xu H."/>
            <person name="Xu X."/>
            <person name="Cox K."/>
            <person name="Korf I."/>
            <person name="Meyers B.C."/>
            <person name="Michelmore R.W."/>
        </authorList>
    </citation>
    <scope>NUCLEOTIDE SEQUENCE [LARGE SCALE GENOMIC DNA]</scope>
    <source>
        <strain evidence="4">cv. Salinas</strain>
        <tissue evidence="3">Seedlings</tissue>
    </source>
</reference>
<dbReference type="InterPro" id="IPR021109">
    <property type="entry name" value="Peptidase_aspartic_dom_sf"/>
</dbReference>
<dbReference type="InterPro" id="IPR005162">
    <property type="entry name" value="Retrotrans_gag_dom"/>
</dbReference>
<evidence type="ECO:0000313" key="4">
    <source>
        <dbReference type="Proteomes" id="UP000235145"/>
    </source>
</evidence>
<proteinExistence type="predicted"/>
<dbReference type="PANTHER" id="PTHR33223">
    <property type="entry name" value="CCHC-TYPE DOMAIN-CONTAINING PROTEIN"/>
    <property type="match status" value="1"/>
</dbReference>
<keyword evidence="4" id="KW-1185">Reference proteome</keyword>
<organism evidence="3 4">
    <name type="scientific">Lactuca sativa</name>
    <name type="common">Garden lettuce</name>
    <dbReference type="NCBI Taxonomy" id="4236"/>
    <lineage>
        <taxon>Eukaryota</taxon>
        <taxon>Viridiplantae</taxon>
        <taxon>Streptophyta</taxon>
        <taxon>Embryophyta</taxon>
        <taxon>Tracheophyta</taxon>
        <taxon>Spermatophyta</taxon>
        <taxon>Magnoliopsida</taxon>
        <taxon>eudicotyledons</taxon>
        <taxon>Gunneridae</taxon>
        <taxon>Pentapetalae</taxon>
        <taxon>asterids</taxon>
        <taxon>campanulids</taxon>
        <taxon>Asterales</taxon>
        <taxon>Asteraceae</taxon>
        <taxon>Cichorioideae</taxon>
        <taxon>Cichorieae</taxon>
        <taxon>Lactucinae</taxon>
        <taxon>Lactuca</taxon>
    </lineage>
</organism>
<evidence type="ECO:0000313" key="3">
    <source>
        <dbReference type="EMBL" id="KAJ0186884.1"/>
    </source>
</evidence>
<feature type="region of interest" description="Disordered" evidence="1">
    <location>
        <begin position="1"/>
        <end position="121"/>
    </location>
</feature>
<accession>A0A9R1UGV0</accession>
<dbReference type="Proteomes" id="UP000235145">
    <property type="component" value="Unassembled WGS sequence"/>
</dbReference>
<feature type="domain" description="Retrotransposon gag" evidence="2">
    <location>
        <begin position="194"/>
        <end position="286"/>
    </location>
</feature>
<name>A0A9R1UGV0_LACSA</name>
<feature type="compositionally biased region" description="Basic residues" evidence="1">
    <location>
        <begin position="22"/>
        <end position="34"/>
    </location>
</feature>
<dbReference type="EMBL" id="NBSK02000009">
    <property type="protein sequence ID" value="KAJ0186884.1"/>
    <property type="molecule type" value="Genomic_DNA"/>
</dbReference>
<evidence type="ECO:0000259" key="2">
    <source>
        <dbReference type="Pfam" id="PF03732"/>
    </source>
</evidence>